<comment type="caution">
    <text evidence="2">The sequence shown here is derived from an EMBL/GenBank/DDBJ whole genome shotgun (WGS) entry which is preliminary data.</text>
</comment>
<reference evidence="2" key="1">
    <citation type="submission" date="2020-06" db="EMBL/GenBank/DDBJ databases">
        <title>Draft genome of Bugula neritina, a colonial animal packing powerful symbionts and potential medicines.</title>
        <authorList>
            <person name="Rayko M."/>
        </authorList>
    </citation>
    <scope>NUCLEOTIDE SEQUENCE [LARGE SCALE GENOMIC DNA]</scope>
    <source>
        <strain evidence="2">Kwan_BN1</strain>
    </source>
</reference>
<evidence type="ECO:0000313" key="2">
    <source>
        <dbReference type="EMBL" id="KAF6039852.1"/>
    </source>
</evidence>
<evidence type="ECO:0000313" key="3">
    <source>
        <dbReference type="Proteomes" id="UP000593567"/>
    </source>
</evidence>
<organism evidence="2 3">
    <name type="scientific">Bugula neritina</name>
    <name type="common">Brown bryozoan</name>
    <name type="synonym">Sertularia neritina</name>
    <dbReference type="NCBI Taxonomy" id="10212"/>
    <lineage>
        <taxon>Eukaryota</taxon>
        <taxon>Metazoa</taxon>
        <taxon>Spiralia</taxon>
        <taxon>Lophotrochozoa</taxon>
        <taxon>Bryozoa</taxon>
        <taxon>Gymnolaemata</taxon>
        <taxon>Cheilostomatida</taxon>
        <taxon>Flustrina</taxon>
        <taxon>Buguloidea</taxon>
        <taxon>Bugulidae</taxon>
        <taxon>Bugula</taxon>
    </lineage>
</organism>
<name>A0A7J7KNX9_BUGNE</name>
<dbReference type="OrthoDB" id="9979394at2759"/>
<evidence type="ECO:0000256" key="1">
    <source>
        <dbReference type="SAM" id="MobiDB-lite"/>
    </source>
</evidence>
<sequence length="182" mass="19954">MYADSGNVIEMSAVHTVSADSGIPSQSSQSYVSEKGECQLQVLFSDWPIDVQASAELSPPCDGCRNCYTLEVSEVKPKPEKSVWWWPADNRKASPPAKPDPRLQINNPECGETYRKEISSPQFNIATVPKQDSECQAAALEVTVSPPTSKSQLLTERLSSLHSESLLVSSIHLEPKTENHAI</sequence>
<accession>A0A7J7KNX9</accession>
<keyword evidence="3" id="KW-1185">Reference proteome</keyword>
<protein>
    <submittedName>
        <fullName evidence="2">Uncharacterized protein</fullName>
    </submittedName>
</protein>
<gene>
    <name evidence="2" type="ORF">EB796_001849</name>
</gene>
<dbReference type="AlphaFoldDB" id="A0A7J7KNX9"/>
<feature type="region of interest" description="Disordered" evidence="1">
    <location>
        <begin position="87"/>
        <end position="107"/>
    </location>
</feature>
<dbReference type="EMBL" id="VXIV02000206">
    <property type="protein sequence ID" value="KAF6039852.1"/>
    <property type="molecule type" value="Genomic_DNA"/>
</dbReference>
<proteinExistence type="predicted"/>
<dbReference type="Proteomes" id="UP000593567">
    <property type="component" value="Unassembled WGS sequence"/>
</dbReference>